<organism evidence="2 3">
    <name type="scientific">Alteriqipengyuania lutimaris</name>
    <dbReference type="NCBI Taxonomy" id="1538146"/>
    <lineage>
        <taxon>Bacteria</taxon>
        <taxon>Pseudomonadati</taxon>
        <taxon>Pseudomonadota</taxon>
        <taxon>Alphaproteobacteria</taxon>
        <taxon>Sphingomonadales</taxon>
        <taxon>Erythrobacteraceae</taxon>
        <taxon>Alteriqipengyuania</taxon>
    </lineage>
</organism>
<evidence type="ECO:0000313" key="2">
    <source>
        <dbReference type="EMBL" id="RDS77788.1"/>
    </source>
</evidence>
<proteinExistence type="predicted"/>
<dbReference type="EMBL" id="QRBB01000001">
    <property type="protein sequence ID" value="RDS77788.1"/>
    <property type="molecule type" value="Genomic_DNA"/>
</dbReference>
<dbReference type="InterPro" id="IPR024624">
    <property type="entry name" value="Pyridox_Oxase_Alr4036_FMN-bd"/>
</dbReference>
<reference evidence="2 3" key="1">
    <citation type="submission" date="2018-07" db="EMBL/GenBank/DDBJ databases">
        <title>Erythrobacter nanhaiensis sp. nov., a novel member of the genus Erythrobacter isolated from the South China Sea.</title>
        <authorList>
            <person name="Chen X."/>
            <person name="Liu J."/>
        </authorList>
    </citation>
    <scope>NUCLEOTIDE SEQUENCE [LARGE SCALE GENOMIC DNA]</scope>
    <source>
        <strain evidence="2 3">S-5</strain>
    </source>
</reference>
<keyword evidence="3" id="KW-1185">Reference proteome</keyword>
<evidence type="ECO:0000259" key="1">
    <source>
        <dbReference type="Pfam" id="PF12766"/>
    </source>
</evidence>
<dbReference type="Gene3D" id="2.30.110.10">
    <property type="entry name" value="Electron Transport, Fmn-binding Protein, Chain A"/>
    <property type="match status" value="1"/>
</dbReference>
<evidence type="ECO:0000313" key="3">
    <source>
        <dbReference type="Proteomes" id="UP000254101"/>
    </source>
</evidence>
<dbReference type="SUPFAM" id="SSF50475">
    <property type="entry name" value="FMN-binding split barrel"/>
    <property type="match status" value="1"/>
</dbReference>
<name>A0A395LLC2_9SPHN</name>
<dbReference type="AlphaFoldDB" id="A0A395LLC2"/>
<comment type="caution">
    <text evidence="2">The sequence shown here is derived from an EMBL/GenBank/DDBJ whole genome shotgun (WGS) entry which is preliminary data.</text>
</comment>
<dbReference type="OrthoDB" id="5120525at2"/>
<sequence length="191" mass="21187">MFDTLDAIRDDAAQRLARAASDRRSPMHTPVVATADADLRVMVLRAFTESAWSLRFHTDTRAPKVATVREQPQVGVLFYDKAQKVQLRCRGVARIEPDSATAQAAWEAGSNFARRCYLGDGPGTVKQGAASGLPDVFEGHEPPDEELVPARANFAVLMVEIERLDWLYLAHDGHRRAQFDLATGESRWVTP</sequence>
<gene>
    <name evidence="2" type="ORF">DL238_09345</name>
</gene>
<protein>
    <submittedName>
        <fullName evidence="2">Flavin-binding protein</fullName>
    </submittedName>
</protein>
<feature type="domain" description="Pyridoxamine 5'-phosphate oxidase Alr4036 family FMN-binding" evidence="1">
    <location>
        <begin position="24"/>
        <end position="95"/>
    </location>
</feature>
<accession>A0A395LLC2</accession>
<dbReference type="Pfam" id="PF12766">
    <property type="entry name" value="Pyridox_oxase_2"/>
    <property type="match status" value="1"/>
</dbReference>
<dbReference type="GO" id="GO:0010181">
    <property type="term" value="F:FMN binding"/>
    <property type="evidence" value="ECO:0007669"/>
    <property type="project" value="InterPro"/>
</dbReference>
<dbReference type="RefSeq" id="WP_115492009.1">
    <property type="nucleotide sequence ID" value="NZ_JACHWW010000001.1"/>
</dbReference>
<dbReference type="InterPro" id="IPR012349">
    <property type="entry name" value="Split_barrel_FMN-bd"/>
</dbReference>
<dbReference type="Proteomes" id="UP000254101">
    <property type="component" value="Unassembled WGS sequence"/>
</dbReference>